<sequence>MLISLDSPEARRHVPHDDISEESVSLANQIISVADAVITNIDQDKLLAYYGLKSDQRDDATKIRATMEKQKFSLIKALVKKGCALSRLYVHSAKKGEGDRQSYEHLLDSVTHHWQEVQKFAEPTDIKVISLSLWHAHINNHYGRYLKLLLRYYEEHPLKKLMKNV</sequence>
<dbReference type="InterPro" id="IPR046939">
    <property type="entry name" value="TPPII_C_sf"/>
</dbReference>
<proteinExistence type="evidence at transcript level"/>
<gene>
    <name evidence="1" type="ORF">ACCB12337</name>
</gene>
<evidence type="ECO:0000313" key="1">
    <source>
        <dbReference type="EMBL" id="AEY61434.1"/>
    </source>
</evidence>
<dbReference type="AlphaFoldDB" id="V9IM29"/>
<reference evidence="1" key="1">
    <citation type="submission" date="2011-11" db="EMBL/GenBank/DDBJ databases">
        <title>Decoding the brain transcriptome of the Eastern honeybee (Apis cerana) based on pyrosequencing.</title>
        <authorList>
            <person name="Sun L."/>
            <person name="Zheng H."/>
            <person name="Wang Y."/>
            <person name="Xie X."/>
            <person name="Zhu Y."/>
            <person name="Gu W."/>
            <person name="Wang S."/>
        </authorList>
    </citation>
    <scope>NUCLEOTIDE SEQUENCE</scope>
    <source>
        <tissue evidence="1">Brain</tissue>
    </source>
</reference>
<dbReference type="EMBL" id="JR051116">
    <property type="protein sequence ID" value="AEY61434.1"/>
    <property type="molecule type" value="mRNA"/>
</dbReference>
<organism evidence="1">
    <name type="scientific">Apis cerana</name>
    <name type="common">Indian honeybee</name>
    <dbReference type="NCBI Taxonomy" id="7461"/>
    <lineage>
        <taxon>Eukaryota</taxon>
        <taxon>Metazoa</taxon>
        <taxon>Ecdysozoa</taxon>
        <taxon>Arthropoda</taxon>
        <taxon>Hexapoda</taxon>
        <taxon>Insecta</taxon>
        <taxon>Pterygota</taxon>
        <taxon>Neoptera</taxon>
        <taxon>Endopterygota</taxon>
        <taxon>Hymenoptera</taxon>
        <taxon>Apocrita</taxon>
        <taxon>Aculeata</taxon>
        <taxon>Apoidea</taxon>
        <taxon>Anthophila</taxon>
        <taxon>Apidae</taxon>
        <taxon>Apis</taxon>
    </lineage>
</organism>
<accession>V9IM29</accession>
<protein>
    <submittedName>
        <fullName evidence="1">Tripeptidyl-peptidase 2</fullName>
    </submittedName>
</protein>
<dbReference type="Gene3D" id="1.25.40.710">
    <property type="match status" value="1"/>
</dbReference>
<name>V9IM29_APICE</name>